<feature type="transmembrane region" description="Helical" evidence="1">
    <location>
        <begin position="36"/>
        <end position="53"/>
    </location>
</feature>
<proteinExistence type="predicted"/>
<feature type="transmembrane region" description="Helical" evidence="1">
    <location>
        <begin position="12"/>
        <end position="30"/>
    </location>
</feature>
<dbReference type="AlphaFoldDB" id="A0A0F9DY35"/>
<reference evidence="2" key="1">
    <citation type="journal article" date="2015" name="Nature">
        <title>Complex archaea that bridge the gap between prokaryotes and eukaryotes.</title>
        <authorList>
            <person name="Spang A."/>
            <person name="Saw J.H."/>
            <person name="Jorgensen S.L."/>
            <person name="Zaremba-Niedzwiedzka K."/>
            <person name="Martijn J."/>
            <person name="Lind A.E."/>
            <person name="van Eijk R."/>
            <person name="Schleper C."/>
            <person name="Guy L."/>
            <person name="Ettema T.J."/>
        </authorList>
    </citation>
    <scope>NUCLEOTIDE SEQUENCE</scope>
</reference>
<sequence>MNLYKSIGKRIVLLVLWLAAIAPGYVLLLFAGMNPWVSLGVVVLVMHIARFYWPLNDNIRRG</sequence>
<evidence type="ECO:0000256" key="1">
    <source>
        <dbReference type="SAM" id="Phobius"/>
    </source>
</evidence>
<keyword evidence="1" id="KW-0472">Membrane</keyword>
<gene>
    <name evidence="2" type="ORF">LCGC14_2222430</name>
</gene>
<keyword evidence="1" id="KW-1133">Transmembrane helix</keyword>
<name>A0A0F9DY35_9ZZZZ</name>
<dbReference type="EMBL" id="LAZR01029720">
    <property type="protein sequence ID" value="KKL58731.1"/>
    <property type="molecule type" value="Genomic_DNA"/>
</dbReference>
<evidence type="ECO:0000313" key="2">
    <source>
        <dbReference type="EMBL" id="KKL58731.1"/>
    </source>
</evidence>
<keyword evidence="1" id="KW-0812">Transmembrane</keyword>
<protein>
    <submittedName>
        <fullName evidence="2">Uncharacterized protein</fullName>
    </submittedName>
</protein>
<comment type="caution">
    <text evidence="2">The sequence shown here is derived from an EMBL/GenBank/DDBJ whole genome shotgun (WGS) entry which is preliminary data.</text>
</comment>
<organism evidence="2">
    <name type="scientific">marine sediment metagenome</name>
    <dbReference type="NCBI Taxonomy" id="412755"/>
    <lineage>
        <taxon>unclassified sequences</taxon>
        <taxon>metagenomes</taxon>
        <taxon>ecological metagenomes</taxon>
    </lineage>
</organism>
<accession>A0A0F9DY35</accession>